<dbReference type="AlphaFoldDB" id="A0AA41XEK2"/>
<dbReference type="EMBL" id="JANLCK010000006">
    <property type="protein sequence ID" value="MCS5726759.1"/>
    <property type="molecule type" value="Genomic_DNA"/>
</dbReference>
<keyword evidence="2" id="KW-1185">Reference proteome</keyword>
<dbReference type="PANTHER" id="PTHR30032">
    <property type="entry name" value="N-ACETYLMURAMOYL-L-ALANINE AMIDASE-RELATED"/>
    <property type="match status" value="1"/>
</dbReference>
<protein>
    <submittedName>
        <fullName evidence="1">Cell wall-binding repeat-containing protein</fullName>
    </submittedName>
</protein>
<accession>A0AA41XEK2</accession>
<name>A0AA41XEK2_9MICO</name>
<sequence>MQAGGFQLEGEPNTVETASFTLELATVRPDGHTDLTTKACTVIVKEAPKVTRVAGSDRYTQALAISRLTFRDDAADTVYLASGQKFADALSATAAAAHHTAPLLLTPGAALPPGVVEEIRRVGANDVVIVGGEASISAAVARQVASSTAAKVTRIAGADRYEVSRALIGHAAFGFASATAAFVATGATFADALTASPAAASGGSPVLLVDGSAASLGSQESSLLTRLGVKSVAIVGGVTSVSASLASSIEKSFATTRYAGSTRYEVGATVNGASFPAASKLYLASGVVFADALSGGVAAGIDASPLYVTRATCLAPEVHREIGRLAPSTVVILGGPASLSTAIETLEPCGAD</sequence>
<evidence type="ECO:0000313" key="2">
    <source>
        <dbReference type="Proteomes" id="UP001165587"/>
    </source>
</evidence>
<reference evidence="1" key="1">
    <citation type="submission" date="2022-08" db="EMBL/GenBank/DDBJ databases">
        <authorList>
            <person name="Deng Y."/>
            <person name="Han X.-F."/>
            <person name="Zhang Y.-Q."/>
        </authorList>
    </citation>
    <scope>NUCLEOTIDE SEQUENCE</scope>
    <source>
        <strain evidence="1">CPCC 203407</strain>
    </source>
</reference>
<proteinExistence type="predicted"/>
<dbReference type="InterPro" id="IPR007253">
    <property type="entry name" value="Cell_wall-bd_2"/>
</dbReference>
<dbReference type="RefSeq" id="WP_259529538.1">
    <property type="nucleotide sequence ID" value="NZ_JANLCK010000006.1"/>
</dbReference>
<comment type="caution">
    <text evidence="1">The sequence shown here is derived from an EMBL/GenBank/DDBJ whole genome shotgun (WGS) entry which is preliminary data.</text>
</comment>
<evidence type="ECO:0000313" key="1">
    <source>
        <dbReference type="EMBL" id="MCS5726759.1"/>
    </source>
</evidence>
<dbReference type="Proteomes" id="UP001165587">
    <property type="component" value="Unassembled WGS sequence"/>
</dbReference>
<gene>
    <name evidence="1" type="ORF">N1028_12730</name>
</gene>
<organism evidence="1 2">
    <name type="scientific">Herbiconiux oxytropis</name>
    <dbReference type="NCBI Taxonomy" id="2970915"/>
    <lineage>
        <taxon>Bacteria</taxon>
        <taxon>Bacillati</taxon>
        <taxon>Actinomycetota</taxon>
        <taxon>Actinomycetes</taxon>
        <taxon>Micrococcales</taxon>
        <taxon>Microbacteriaceae</taxon>
        <taxon>Herbiconiux</taxon>
    </lineage>
</organism>
<dbReference type="Gene3D" id="3.40.50.12090">
    <property type="match status" value="1"/>
</dbReference>
<dbReference type="PANTHER" id="PTHR30032:SF8">
    <property type="entry name" value="GERMINATION-SPECIFIC N-ACETYLMURAMOYL-L-ALANINE AMIDASE"/>
    <property type="match status" value="1"/>
</dbReference>
<dbReference type="InterPro" id="IPR051922">
    <property type="entry name" value="Bact_Sporulation_Assoc"/>
</dbReference>
<dbReference type="Pfam" id="PF04122">
    <property type="entry name" value="CW_binding_2"/>
    <property type="match status" value="3"/>
</dbReference>